<name>A0ABT0XEK7_9BACI</name>
<keyword evidence="1" id="KW-0805">Transcription regulation</keyword>
<dbReference type="Gene3D" id="3.40.50.280">
    <property type="entry name" value="Cobalamin-binding domain"/>
    <property type="match status" value="1"/>
</dbReference>
<organism evidence="5 6">
    <name type="scientific">Alkalicoccobacillus plakortidis</name>
    <dbReference type="NCBI Taxonomy" id="444060"/>
    <lineage>
        <taxon>Bacteria</taxon>
        <taxon>Bacillati</taxon>
        <taxon>Bacillota</taxon>
        <taxon>Bacilli</taxon>
        <taxon>Bacillales</taxon>
        <taxon>Bacillaceae</taxon>
        <taxon>Alkalicoccobacillus</taxon>
    </lineage>
</organism>
<dbReference type="Gene3D" id="1.10.1240.10">
    <property type="entry name" value="Methionine synthase domain"/>
    <property type="match status" value="1"/>
</dbReference>
<dbReference type="EMBL" id="JAMQJY010000001">
    <property type="protein sequence ID" value="MCM2674304.1"/>
    <property type="molecule type" value="Genomic_DNA"/>
</dbReference>
<dbReference type="PROSITE" id="PS50937">
    <property type="entry name" value="HTH_MERR_2"/>
    <property type="match status" value="1"/>
</dbReference>
<proteinExistence type="predicted"/>
<evidence type="ECO:0000313" key="5">
    <source>
        <dbReference type="EMBL" id="MCM2674304.1"/>
    </source>
</evidence>
<evidence type="ECO:0000256" key="1">
    <source>
        <dbReference type="ARBA" id="ARBA00023015"/>
    </source>
</evidence>
<keyword evidence="6" id="KW-1185">Reference proteome</keyword>
<sequence length="299" mass="34197">MTTSDGKYNIKAISTKLGIQPGTLRAWERRYKVIQPTRNAAGHRLYSEQQLHVLNWLIDKVEQGFTIGQAVELLVLDKNKSSSNMFKKEEDYASQLAFDIQEALLHFNESEASQLLNKAFSIYSIEKVASDILGTVFRNVKKMKLNNKVTAAHEYITISFIETKIKHILVNLPVDGRLPKVVTFLYGSQKQNSLQWLLYTLFLRHKGFEVIHLGEGISFEDVELVLREIKPGLFFSFCQREEQINELTHFTRSMQTLFPEMSVGIGGEGCSQIADSHCSLIGSNQGEWEEWINNWFISS</sequence>
<dbReference type="Pfam" id="PF13411">
    <property type="entry name" value="MerR_1"/>
    <property type="match status" value="1"/>
</dbReference>
<comment type="caution">
    <text evidence="5">The sequence shown here is derived from an EMBL/GenBank/DDBJ whole genome shotgun (WGS) entry which is preliminary data.</text>
</comment>
<dbReference type="Gene3D" id="1.10.1660.10">
    <property type="match status" value="1"/>
</dbReference>
<dbReference type="RefSeq" id="WP_251603737.1">
    <property type="nucleotide sequence ID" value="NZ_JAMQJY010000001.1"/>
</dbReference>
<dbReference type="InterPro" id="IPR000551">
    <property type="entry name" value="MerR-type_HTH_dom"/>
</dbReference>
<dbReference type="SUPFAM" id="SSF46955">
    <property type="entry name" value="Putative DNA-binding domain"/>
    <property type="match status" value="1"/>
</dbReference>
<evidence type="ECO:0000259" key="4">
    <source>
        <dbReference type="PROSITE" id="PS50937"/>
    </source>
</evidence>
<accession>A0ABT0XEK7</accession>
<dbReference type="PANTHER" id="PTHR30204:SF67">
    <property type="entry name" value="HTH-TYPE TRANSCRIPTIONAL REGULATOR MLRA-RELATED"/>
    <property type="match status" value="1"/>
</dbReference>
<evidence type="ECO:0000256" key="2">
    <source>
        <dbReference type="ARBA" id="ARBA00023125"/>
    </source>
</evidence>
<keyword evidence="3" id="KW-0804">Transcription</keyword>
<dbReference type="PANTHER" id="PTHR30204">
    <property type="entry name" value="REDOX-CYCLING DRUG-SENSING TRANSCRIPTIONAL ACTIVATOR SOXR"/>
    <property type="match status" value="1"/>
</dbReference>
<dbReference type="InterPro" id="IPR047057">
    <property type="entry name" value="MerR_fam"/>
</dbReference>
<protein>
    <submittedName>
        <fullName evidence="5">MerR family transcriptional regulator</fullName>
    </submittedName>
</protein>
<evidence type="ECO:0000256" key="3">
    <source>
        <dbReference type="ARBA" id="ARBA00023163"/>
    </source>
</evidence>
<dbReference type="Proteomes" id="UP001203665">
    <property type="component" value="Unassembled WGS sequence"/>
</dbReference>
<feature type="domain" description="HTH merR-type" evidence="4">
    <location>
        <begin position="7"/>
        <end position="76"/>
    </location>
</feature>
<dbReference type="InterPro" id="IPR009061">
    <property type="entry name" value="DNA-bd_dom_put_sf"/>
</dbReference>
<gene>
    <name evidence="5" type="ORF">NDM98_01400</name>
</gene>
<evidence type="ECO:0000313" key="6">
    <source>
        <dbReference type="Proteomes" id="UP001203665"/>
    </source>
</evidence>
<dbReference type="SMART" id="SM00422">
    <property type="entry name" value="HTH_MERR"/>
    <property type="match status" value="1"/>
</dbReference>
<dbReference type="InterPro" id="IPR036594">
    <property type="entry name" value="Meth_synthase_dom"/>
</dbReference>
<reference evidence="5" key="1">
    <citation type="submission" date="2022-06" db="EMBL/GenBank/DDBJ databases">
        <title>Alkalicoccobacillus porphyridii sp. nov., isolated from a marine red alga, Porphyridium purpureum and reclassification of Shouchella plakortidis and Shouchella gibsonii as Alkalicoccobacillus plakortidis comb. nov. and Alkalicoccobacillus gibsonii comb. nov.</title>
        <authorList>
            <person name="Kim K.H."/>
            <person name="Lee J.K."/>
            <person name="Han D.M."/>
            <person name="Baek J.H."/>
            <person name="Jeon C.O."/>
        </authorList>
    </citation>
    <scope>NUCLEOTIDE SEQUENCE</scope>
    <source>
        <strain evidence="5">DSM 19153</strain>
    </source>
</reference>
<dbReference type="CDD" id="cd01104">
    <property type="entry name" value="HTH_MlrA-CarA"/>
    <property type="match status" value="1"/>
</dbReference>
<keyword evidence="2" id="KW-0238">DNA-binding</keyword>